<evidence type="ECO:0000313" key="1">
    <source>
        <dbReference type="EMBL" id="RDI29346.1"/>
    </source>
</evidence>
<reference evidence="1 2" key="1">
    <citation type="submission" date="2018-07" db="EMBL/GenBank/DDBJ databases">
        <title>Genomic Encyclopedia of Type Strains, Phase IV (KMG-IV): sequencing the most valuable type-strain genomes for metagenomic binning, comparative biology and taxonomic classification.</title>
        <authorList>
            <person name="Goeker M."/>
        </authorList>
    </citation>
    <scope>NUCLEOTIDE SEQUENCE [LARGE SCALE GENOMIC DNA]</scope>
    <source>
        <strain evidence="1 2">DSM 21352</strain>
    </source>
</reference>
<evidence type="ECO:0000313" key="2">
    <source>
        <dbReference type="Proteomes" id="UP000255265"/>
    </source>
</evidence>
<dbReference type="EMBL" id="QQAV01000001">
    <property type="protein sequence ID" value="RDI29346.1"/>
    <property type="molecule type" value="Genomic_DNA"/>
</dbReference>
<accession>A0A370FNN2</accession>
<protein>
    <submittedName>
        <fullName evidence="1">Uncharacterized protein</fullName>
    </submittedName>
</protein>
<proteinExistence type="predicted"/>
<sequence length="523" mass="53149">MLLASCGGGGGGGGAVLPLTSGGAGSSGTAVTATLSGRITFDSVPSLNGALNYAAIVAKPVRGALLDVVDATGAVKASTVTDSDGRYSVAIPTATSLAVRVMARLQHSGTDGSWDVAVRDNTQSGGLYGMQSGYFVATDSAQAKDLHAPSGWSGSSYGSERVAAPFALLDAIYTAQAKILGVAPGASFPILNVYWSPSNRPASGSVTLGQIGTSHFSDYTASGGTRAIFVLGSENVDTDEYDSSVVAHEWGHYYQSAFSRDDSPGGTHSFGDLLDRRLAFSEGWGNAWSGIALDRSSYSDSAGQRQAQGFAFALDAGAASSPGWFNEMSVQSILWKLNAGVGLAPIHQAMTQGLKSTAAVTSVHAFATAFYAVATPGQTASLNGLLAAQGVVPPTDAFGPNETNDGGLGAFALPLYTAVGLAAPQQACVTNRADPGSDGNKLGSYAFLVLPVVQARSYTISIRGPAASDPDFVVYQRGKVGEAVNANSGTESGTVGLAAGQAVLAINDYNNASSNTCFTVTIN</sequence>
<organism evidence="1 2">
    <name type="scientific">Pseudacidovorax intermedius</name>
    <dbReference type="NCBI Taxonomy" id="433924"/>
    <lineage>
        <taxon>Bacteria</taxon>
        <taxon>Pseudomonadati</taxon>
        <taxon>Pseudomonadota</taxon>
        <taxon>Betaproteobacteria</taxon>
        <taxon>Burkholderiales</taxon>
        <taxon>Comamonadaceae</taxon>
        <taxon>Pseudacidovorax</taxon>
    </lineage>
</organism>
<comment type="caution">
    <text evidence="1">The sequence shown here is derived from an EMBL/GenBank/DDBJ whole genome shotgun (WGS) entry which is preliminary data.</text>
</comment>
<gene>
    <name evidence="1" type="ORF">DFR41_1011102</name>
</gene>
<dbReference type="Proteomes" id="UP000255265">
    <property type="component" value="Unassembled WGS sequence"/>
</dbReference>
<name>A0A370FNN2_9BURK</name>
<keyword evidence="2" id="KW-1185">Reference proteome</keyword>
<dbReference type="AlphaFoldDB" id="A0A370FNN2"/>